<gene>
    <name evidence="1" type="ordered locus">Kfla_1047</name>
</gene>
<dbReference type="AlphaFoldDB" id="D2Q1G3"/>
<evidence type="ECO:0000313" key="1">
    <source>
        <dbReference type="EMBL" id="ADB30151.1"/>
    </source>
</evidence>
<dbReference type="STRING" id="479435.Kfla_1047"/>
<reference evidence="2" key="1">
    <citation type="submission" date="2009-09" db="EMBL/GenBank/DDBJ databases">
        <title>The complete genome of Kribbella flavida DSM 17836.</title>
        <authorList>
            <consortium name="US DOE Joint Genome Institute (JGI-PGF)"/>
            <person name="Lucas S."/>
            <person name="Copeland A."/>
            <person name="Lapidus A."/>
            <person name="Glavina del Rio T."/>
            <person name="Dalin E."/>
            <person name="Tice H."/>
            <person name="Bruce D."/>
            <person name="Goodwin L."/>
            <person name="Pitluck S."/>
            <person name="Kyrpides N."/>
            <person name="Mavromatis K."/>
            <person name="Ivanova N."/>
            <person name="Saunders E."/>
            <person name="Brettin T."/>
            <person name="Detter J.C."/>
            <person name="Han C."/>
            <person name="Larimer F."/>
            <person name="Land M."/>
            <person name="Hauser L."/>
            <person name="Markowitz V."/>
            <person name="Cheng J.-F."/>
            <person name="Hugenholtz P."/>
            <person name="Woyke T."/>
            <person name="Wu D."/>
            <person name="Pukall R."/>
            <person name="Klenk H.-P."/>
            <person name="Eisen J.A."/>
        </authorList>
    </citation>
    <scope>NUCLEOTIDE SEQUENCE [LARGE SCALE GENOMIC DNA]</scope>
    <source>
        <strain evidence="2">DSM 17836 / JCM 10339 / NBRC 14399</strain>
    </source>
</reference>
<sequence length="119" mass="12704">MRAPLKASTRLIGSEAERLVRNLVAAAVGVGPTTGDPTCSSHPGNDVVVLRVDGSHHDQDVVYRYDGCRHNGTDDGSILRKATPQTAQQIFVGVHQPNSAGYALYELLHGPVPPSLQPR</sequence>
<organism evidence="1 2">
    <name type="scientific">Kribbella flavida (strain DSM 17836 / JCM 10339 / NBRC 14399)</name>
    <dbReference type="NCBI Taxonomy" id="479435"/>
    <lineage>
        <taxon>Bacteria</taxon>
        <taxon>Bacillati</taxon>
        <taxon>Actinomycetota</taxon>
        <taxon>Actinomycetes</taxon>
        <taxon>Propionibacteriales</taxon>
        <taxon>Kribbellaceae</taxon>
        <taxon>Kribbella</taxon>
    </lineage>
</organism>
<name>D2Q1G3_KRIFD</name>
<evidence type="ECO:0000313" key="2">
    <source>
        <dbReference type="Proteomes" id="UP000007967"/>
    </source>
</evidence>
<dbReference type="Proteomes" id="UP000007967">
    <property type="component" value="Chromosome"/>
</dbReference>
<dbReference type="EMBL" id="CP001736">
    <property type="protein sequence ID" value="ADB30151.1"/>
    <property type="molecule type" value="Genomic_DNA"/>
</dbReference>
<dbReference type="KEGG" id="kfl:Kfla_1047"/>
<proteinExistence type="predicted"/>
<keyword evidence="2" id="KW-1185">Reference proteome</keyword>
<dbReference type="HOGENOM" id="CLU_2058303_0_0_11"/>
<accession>D2Q1G3</accession>
<reference evidence="1 2" key="2">
    <citation type="journal article" date="2010" name="Stand. Genomic Sci.">
        <title>Complete genome sequence of Kribbella flavida type strain (IFO 14399).</title>
        <authorList>
            <person name="Pukall R."/>
            <person name="Lapidus A."/>
            <person name="Glavina Del Rio T."/>
            <person name="Copeland A."/>
            <person name="Tice H."/>
            <person name="Cheng J.-F."/>
            <person name="Lucas S."/>
            <person name="Chen F."/>
            <person name="Nolan M."/>
            <person name="LaButti K."/>
            <person name="Pati A."/>
            <person name="Ivanova N."/>
            <person name="Mavrommatis K."/>
            <person name="Mikhailova N."/>
            <person name="Pitluck S."/>
            <person name="Bruce D."/>
            <person name="Goodwin L."/>
            <person name="Land M."/>
            <person name="Hauser L."/>
            <person name="Chang Y.-J."/>
            <person name="Jeffries C.D."/>
            <person name="Chen A."/>
            <person name="Palaniappan K."/>
            <person name="Chain P."/>
            <person name="Rohde M."/>
            <person name="Goeker M."/>
            <person name="Bristow J."/>
            <person name="Eisen J.A."/>
            <person name="Markowitz V."/>
            <person name="Hugenholtz P."/>
            <person name="Kyrpides N.C."/>
            <person name="Klenk H.-P."/>
            <person name="Brettin T."/>
        </authorList>
    </citation>
    <scope>NUCLEOTIDE SEQUENCE [LARGE SCALE GENOMIC DNA]</scope>
    <source>
        <strain evidence="2">DSM 17836 / JCM 10339 / NBRC 14399</strain>
    </source>
</reference>
<protein>
    <submittedName>
        <fullName evidence="1">Uncharacterized protein</fullName>
    </submittedName>
</protein>